<reference evidence="3 4" key="1">
    <citation type="submission" date="2019-03" db="EMBL/GenBank/DDBJ databases">
        <title>Genomic Encyclopedia of Archaeal and Bacterial Type Strains, Phase II (KMG-II): from individual species to whole genera.</title>
        <authorList>
            <person name="Goeker M."/>
        </authorList>
    </citation>
    <scope>NUCLEOTIDE SEQUENCE [LARGE SCALE GENOMIC DNA]</scope>
    <source>
        <strain evidence="3 4">DSM 28213</strain>
    </source>
</reference>
<keyword evidence="4" id="KW-1185">Reference proteome</keyword>
<sequence length="702" mass="78139">MIIFRKSKLITNLKEIDYTMKNIYIYAASLAFTLSALQIQAQDRKQPVAGPAPAVQISQPTSFTLKNGMKVLVVQNHKLPRVSYTLTIDNPLVYEGEKAGVSSILSGMIGNETKKMSKDKFNDEIDFLGANINFWSSGASASGLSKYNETILGLLADGALNAIFTQEEFDKVKAQSLEAIKADEKSVTATARKVEDALLYGKNTPVGEFETEQTLQNVTLQDVKDYYQKYFSPENAYLVVVGDVDYKQTEKMVKKLFENWKSSKTSFIDHKMKGNVPETQIDFVDMSNAVQSEISLVNEVELKMTDKDYFAVLLANQILGGGGEGRLFLNLREAHGWTYGAYSSVSTARKYPGKFRASASVRNVVTDSAVTEFINEIDNIRHTLVKDEELEMAKAKYVGNFVMEIQKPATVARYALNKELYKLPADFYENYIKNINAVTAQDIQKAAQKYFLKDNMRIVIVGKGTEILAGLENLSLPINYYNRLGETVEKPDYNKAVPAGVTAQSVIAKYLQAIGGEQKLSEVKTLMTTSSAEVQGMKLEMISKVKSGYIVVEQKMMGSVISKQVITPTEGYSFAQGQKIDVTGEELKDAQTEAYPFAEMQWKDNTDIQLVGIESVNGKEAYGVKIGNSTHYYDVETGLKTATNQTMEQNGQMMTQTIYYGDYKEVKGIKFPFLQTMNVGIDLEIVTSEVKINEGVSDGDFK</sequence>
<dbReference type="EMBL" id="SOAG01000008">
    <property type="protein sequence ID" value="TDS61508.1"/>
    <property type="molecule type" value="Genomic_DNA"/>
</dbReference>
<proteinExistence type="predicted"/>
<dbReference type="Pfam" id="PF05193">
    <property type="entry name" value="Peptidase_M16_C"/>
    <property type="match status" value="1"/>
</dbReference>
<dbReference type="Proteomes" id="UP000295215">
    <property type="component" value="Unassembled WGS sequence"/>
</dbReference>
<dbReference type="InterPro" id="IPR011765">
    <property type="entry name" value="Pept_M16_N"/>
</dbReference>
<dbReference type="AlphaFoldDB" id="A0A4R7F4F5"/>
<dbReference type="Pfam" id="PF00675">
    <property type="entry name" value="Peptidase_M16"/>
    <property type="match status" value="1"/>
</dbReference>
<dbReference type="InterPro" id="IPR050361">
    <property type="entry name" value="MPP/UQCRC_Complex"/>
</dbReference>
<feature type="domain" description="Peptidase M16 N-terminal" evidence="1">
    <location>
        <begin position="71"/>
        <end position="187"/>
    </location>
</feature>
<dbReference type="GO" id="GO:0046872">
    <property type="term" value="F:metal ion binding"/>
    <property type="evidence" value="ECO:0007669"/>
    <property type="project" value="InterPro"/>
</dbReference>
<protein>
    <submittedName>
        <fullName evidence="3">Putative Zn-dependent peptidase</fullName>
    </submittedName>
</protein>
<evidence type="ECO:0000259" key="2">
    <source>
        <dbReference type="Pfam" id="PF05193"/>
    </source>
</evidence>
<evidence type="ECO:0000313" key="4">
    <source>
        <dbReference type="Proteomes" id="UP000295215"/>
    </source>
</evidence>
<dbReference type="Gene3D" id="3.30.830.10">
    <property type="entry name" value="Metalloenzyme, LuxS/M16 peptidase-like"/>
    <property type="match status" value="2"/>
</dbReference>
<dbReference type="PANTHER" id="PTHR11851">
    <property type="entry name" value="METALLOPROTEASE"/>
    <property type="match status" value="1"/>
</dbReference>
<dbReference type="SUPFAM" id="SSF63411">
    <property type="entry name" value="LuxS/MPP-like metallohydrolase"/>
    <property type="match status" value="2"/>
</dbReference>
<dbReference type="InterPro" id="IPR011249">
    <property type="entry name" value="Metalloenz_LuxS/M16"/>
</dbReference>
<evidence type="ECO:0000313" key="3">
    <source>
        <dbReference type="EMBL" id="TDS61508.1"/>
    </source>
</evidence>
<feature type="domain" description="Peptidase M16 C-terminal" evidence="2">
    <location>
        <begin position="217"/>
        <end position="396"/>
    </location>
</feature>
<name>A0A4R7F4F5_9FLAO</name>
<accession>A0A4R7F4F5</accession>
<evidence type="ECO:0000259" key="1">
    <source>
        <dbReference type="Pfam" id="PF00675"/>
    </source>
</evidence>
<comment type="caution">
    <text evidence="3">The sequence shown here is derived from an EMBL/GenBank/DDBJ whole genome shotgun (WGS) entry which is preliminary data.</text>
</comment>
<dbReference type="InterPro" id="IPR007863">
    <property type="entry name" value="Peptidase_M16_C"/>
</dbReference>
<gene>
    <name evidence="3" type="ORF">C8P70_10849</name>
</gene>
<organism evidence="3 4">
    <name type="scientific">Myroides indicus</name>
    <dbReference type="NCBI Taxonomy" id="1323422"/>
    <lineage>
        <taxon>Bacteria</taxon>
        <taxon>Pseudomonadati</taxon>
        <taxon>Bacteroidota</taxon>
        <taxon>Flavobacteriia</taxon>
        <taxon>Flavobacteriales</taxon>
        <taxon>Flavobacteriaceae</taxon>
        <taxon>Myroides</taxon>
    </lineage>
</organism>